<evidence type="ECO:0000259" key="5">
    <source>
        <dbReference type="SMART" id="SM00672"/>
    </source>
</evidence>
<comment type="caution">
    <text evidence="6">The sequence shown here is derived from an EMBL/GenBank/DDBJ whole genome shotgun (WGS) entry which is preliminary data.</text>
</comment>
<keyword evidence="7" id="KW-1185">Reference proteome</keyword>
<dbReference type="PANTHER" id="PTHR12203">
    <property type="entry name" value="KDEL LYS-ASP-GLU-LEU CONTAINING - RELATED"/>
    <property type="match status" value="1"/>
</dbReference>
<evidence type="ECO:0000313" key="7">
    <source>
        <dbReference type="Proteomes" id="UP000029964"/>
    </source>
</evidence>
<feature type="region of interest" description="Disordered" evidence="3">
    <location>
        <begin position="586"/>
        <end position="607"/>
    </location>
</feature>
<feature type="transmembrane region" description="Helical" evidence="4">
    <location>
        <begin position="215"/>
        <end position="235"/>
    </location>
</feature>
<dbReference type="HOGENOM" id="CLU_005027_1_1_1"/>
<comment type="similarity">
    <text evidence="1">Belongs to the glycosyltransferase 90 family.</text>
</comment>
<keyword evidence="4" id="KW-0472">Membrane</keyword>
<feature type="transmembrane region" description="Helical" evidence="4">
    <location>
        <begin position="255"/>
        <end position="279"/>
    </location>
</feature>
<protein>
    <submittedName>
        <fullName evidence="6">Beta-1,2-xylosyltransferase-like protein</fullName>
    </submittedName>
</protein>
<reference evidence="7" key="1">
    <citation type="journal article" date="2014" name="Genome Announc.">
        <title>Genome sequence and annotation of Acremonium chrysogenum, producer of the beta-lactam antibiotic cephalosporin C.</title>
        <authorList>
            <person name="Terfehr D."/>
            <person name="Dahlmann T.A."/>
            <person name="Specht T."/>
            <person name="Zadra I."/>
            <person name="Kuernsteiner H."/>
            <person name="Kueck U."/>
        </authorList>
    </citation>
    <scope>NUCLEOTIDE SEQUENCE [LARGE SCALE GENOMIC DNA]</scope>
    <source>
        <strain evidence="7">ATCC 11550 / CBS 779.69 / DSM 880 / IAM 14645 / JCM 23072 / IMI 49137</strain>
    </source>
</reference>
<dbReference type="Proteomes" id="UP000029964">
    <property type="component" value="Unassembled WGS sequence"/>
</dbReference>
<evidence type="ECO:0000256" key="4">
    <source>
        <dbReference type="SAM" id="Phobius"/>
    </source>
</evidence>
<keyword evidence="2 6" id="KW-0808">Transferase</keyword>
<feature type="transmembrane region" description="Helical" evidence="4">
    <location>
        <begin position="7"/>
        <end position="27"/>
    </location>
</feature>
<dbReference type="OrthoDB" id="541052at2759"/>
<evidence type="ECO:0000256" key="2">
    <source>
        <dbReference type="ARBA" id="ARBA00022679"/>
    </source>
</evidence>
<evidence type="ECO:0000256" key="3">
    <source>
        <dbReference type="SAM" id="MobiDB-lite"/>
    </source>
</evidence>
<feature type="transmembrane region" description="Helical" evidence="4">
    <location>
        <begin position="317"/>
        <end position="336"/>
    </location>
</feature>
<proteinExistence type="inferred from homology"/>
<feature type="transmembrane region" description="Helical" evidence="4">
    <location>
        <begin position="174"/>
        <end position="195"/>
    </location>
</feature>
<dbReference type="GO" id="GO:0016740">
    <property type="term" value="F:transferase activity"/>
    <property type="evidence" value="ECO:0007669"/>
    <property type="project" value="UniProtKB-KW"/>
</dbReference>
<dbReference type="SMART" id="SM00672">
    <property type="entry name" value="CAP10"/>
    <property type="match status" value="1"/>
</dbReference>
<feature type="domain" description="Glycosyl transferase CAP10" evidence="5">
    <location>
        <begin position="699"/>
        <end position="965"/>
    </location>
</feature>
<dbReference type="AlphaFoldDB" id="A0A086T6Q5"/>
<dbReference type="InterPro" id="IPR006598">
    <property type="entry name" value="CAP10"/>
</dbReference>
<name>A0A086T6Q5_HAPC1</name>
<dbReference type="PANTHER" id="PTHR12203:SF35">
    <property type="entry name" value="PROTEIN O-GLUCOSYLTRANSFERASE 1"/>
    <property type="match status" value="1"/>
</dbReference>
<feature type="transmembrane region" description="Helical" evidence="4">
    <location>
        <begin position="39"/>
        <end position="57"/>
    </location>
</feature>
<sequence>MLRPSDGRQAICLLTLLGFAVGIYHLSTRFYTSAAFERPVFFTIGTLLICAVVLRCCRARWTSPDRRAQALKVLRPPPMSVYRIRGKGIRGVVASAVDVIQRLNSSFSTLLVCLVVRTLLWWFTLRNAQCSWRGVEAFLPLATAIVDGLLRLLPEQLPRNKPGTAQAHPSKPRILSNVAFGLAAALLGVTSMRALDASIVATGAVCPVGWRVWPLTPYLQMAMCLLDAIIMVHIFRLRRIEEDDGHDISQFMSTLFIGAAACTAMVAFTPILMELSTIYVLRLNYLEVRDLLMESCVAAAAVLCALSLLADVRPGTLAIVIVGLGLFAFGMPGLASGALLPPSSSTEIIRMAFVVSALMGILLFTAKLPEMSSRAGTGVLVHRWMKLAYLLCVIGVCATWVVPSSPEPARVALSAAIHKLVQVAEVDARQWSEKAASSQTLEDAVTEYRRRYGINPPPNFDKWYEYAKTHKSPIIDSFDQIHNDLLPFWGVLPTEIRNETAHLLRYAGLGMGGLRIRNGALQQSPHIPGTHRWMADTMERMIQPFAKWLPDMDLAINLADECRVTVPYAEKQAILQRASDARSQISSSLGKDGAKTKGWSGKADWPEEWTEPRGDFNKASDLSHLFSSNLRKQLFYEWIAPTCPPDSVARNSRWWDRSTACAACVAPHSLLTDQGAIMAHLTMADDLCYQPDLAYLNGFILSPTVANTKTLMPVFSQSRVGGFSDILFPSPWNFALKTEYTESEDVDWAQKRNVLFWRGTSSDGYASDGKWTGFLRARLVNEGYQQARPPTEDNSLGVNVSFAGGVSKCDEADCRAELATFRHWGQAVLPRGYFPAKDDESLPFVTPFEEHWHYRYLIDMDGAGFSGRFLPFLQSRSLIYRASLFRTWFDERLRAWHHYVPADVRLGRGFWAVVRYLASDERDDASKHTGDEIAQRIAQRGREWAAKALRAEDMQIYMFRLLLEWGRIVDDERETLGYVGT</sequence>
<accession>A0A086T6Q5</accession>
<gene>
    <name evidence="6" type="ORF">ACRE_041730</name>
</gene>
<feature type="transmembrane region" description="Helical" evidence="4">
    <location>
        <begin position="348"/>
        <end position="366"/>
    </location>
</feature>
<keyword evidence="4" id="KW-0812">Transmembrane</keyword>
<dbReference type="InterPro" id="IPR051091">
    <property type="entry name" value="O-Glucosyltr/Glycosyltrsf_90"/>
</dbReference>
<dbReference type="Pfam" id="PF05686">
    <property type="entry name" value="Glyco_transf_90"/>
    <property type="match status" value="1"/>
</dbReference>
<evidence type="ECO:0000313" key="6">
    <source>
        <dbReference type="EMBL" id="KFH45037.1"/>
    </source>
</evidence>
<dbReference type="EMBL" id="JPKY01000038">
    <property type="protein sequence ID" value="KFH45037.1"/>
    <property type="molecule type" value="Genomic_DNA"/>
</dbReference>
<keyword evidence="4" id="KW-1133">Transmembrane helix</keyword>
<evidence type="ECO:0000256" key="1">
    <source>
        <dbReference type="ARBA" id="ARBA00010118"/>
    </source>
</evidence>
<feature type="transmembrane region" description="Helical" evidence="4">
    <location>
        <begin position="387"/>
        <end position="403"/>
    </location>
</feature>
<feature type="transmembrane region" description="Helical" evidence="4">
    <location>
        <begin position="291"/>
        <end position="310"/>
    </location>
</feature>
<organism evidence="6 7">
    <name type="scientific">Hapsidospora chrysogenum (strain ATCC 11550 / CBS 779.69 / DSM 880 / IAM 14645 / JCM 23072 / IMI 49137)</name>
    <name type="common">Acremonium chrysogenum</name>
    <dbReference type="NCBI Taxonomy" id="857340"/>
    <lineage>
        <taxon>Eukaryota</taxon>
        <taxon>Fungi</taxon>
        <taxon>Dikarya</taxon>
        <taxon>Ascomycota</taxon>
        <taxon>Pezizomycotina</taxon>
        <taxon>Sordariomycetes</taxon>
        <taxon>Hypocreomycetidae</taxon>
        <taxon>Hypocreales</taxon>
        <taxon>Bionectriaceae</taxon>
        <taxon>Hapsidospora</taxon>
    </lineage>
</organism>